<protein>
    <submittedName>
        <fullName evidence="1">Uncharacterized protein</fullName>
    </submittedName>
</protein>
<proteinExistence type="predicted"/>
<evidence type="ECO:0000313" key="1">
    <source>
        <dbReference type="EMBL" id="AFZ10590.1"/>
    </source>
</evidence>
<keyword evidence="2" id="KW-1185">Reference proteome</keyword>
<reference evidence="1 2" key="1">
    <citation type="submission" date="2012-05" db="EMBL/GenBank/DDBJ databases">
        <title>Finished plasmid 1 of genome of Oscillatoria sp. PCC 7112.</title>
        <authorList>
            <consortium name="US DOE Joint Genome Institute"/>
            <person name="Gugger M."/>
            <person name="Coursin T."/>
            <person name="Rippka R."/>
            <person name="Tandeau De Marsac N."/>
            <person name="Huntemann M."/>
            <person name="Wei C.-L."/>
            <person name="Han J."/>
            <person name="Detter J.C."/>
            <person name="Han C."/>
            <person name="Tapia R."/>
            <person name="Davenport K."/>
            <person name="Daligault H."/>
            <person name="Erkkila T."/>
            <person name="Gu W."/>
            <person name="Munk A.C.C."/>
            <person name="Teshima H."/>
            <person name="Xu Y."/>
            <person name="Chain P."/>
            <person name="Chen A."/>
            <person name="Krypides N."/>
            <person name="Mavromatis K."/>
            <person name="Markowitz V."/>
            <person name="Szeto E."/>
            <person name="Ivanova N."/>
            <person name="Mikhailova N."/>
            <person name="Ovchinnikova G."/>
            <person name="Pagani I."/>
            <person name="Pati A."/>
            <person name="Goodwin L."/>
            <person name="Peters L."/>
            <person name="Pitluck S."/>
            <person name="Woyke T."/>
            <person name="Kerfeld C."/>
        </authorList>
    </citation>
    <scope>NUCLEOTIDE SEQUENCE [LARGE SCALE GENOMIC DNA]</scope>
    <source>
        <strain evidence="1 2">PCC 7112</strain>
        <plasmid evidence="1 2">pOSC7112.01</plasmid>
    </source>
</reference>
<dbReference type="EMBL" id="CP003615">
    <property type="protein sequence ID" value="AFZ10590.1"/>
    <property type="molecule type" value="Genomic_DNA"/>
</dbReference>
<keyword evidence="1" id="KW-0614">Plasmid</keyword>
<gene>
    <name evidence="1" type="ORF">Osc7112_6440</name>
</gene>
<sequence length="211" mass="24700">MNGYLIYHPSRTKSVFDSIVVYHDTIVGNQDPYIWNCKFLHSYCHITQMSSIVNNINFWVSGDTFPNFNNLYCDLVFIIKEKTYWKNANTIDRTDATIDTDEAYLDHYRWAWQHPFKRRRRFTLKADPDNSFQPQNAFQELIDILPFLLEQGLTLPEIRRGMRAGFNSKPFSLNASLAANLYSWLDRTAAIKLEGAKLQKIRENNPHLASL</sequence>
<dbReference type="HOGENOM" id="CLU_1219268_0_0_3"/>
<evidence type="ECO:0000313" key="2">
    <source>
        <dbReference type="Proteomes" id="UP000010478"/>
    </source>
</evidence>
<name>K9VTR0_9CYAN</name>
<dbReference type="OrthoDB" id="2339390at2"/>
<dbReference type="AlphaFoldDB" id="K9VTR0"/>
<dbReference type="Proteomes" id="UP000010478">
    <property type="component" value="Plasmid pOSC7112.01"/>
</dbReference>
<dbReference type="KEGG" id="oni:Osc7112_6440"/>
<organism evidence="1 2">
    <name type="scientific">Phormidium nigroviride PCC 7112</name>
    <dbReference type="NCBI Taxonomy" id="179408"/>
    <lineage>
        <taxon>Bacteria</taxon>
        <taxon>Bacillati</taxon>
        <taxon>Cyanobacteriota</taxon>
        <taxon>Cyanophyceae</taxon>
        <taxon>Oscillatoriophycideae</taxon>
        <taxon>Oscillatoriales</taxon>
        <taxon>Oscillatoriaceae</taxon>
        <taxon>Phormidium</taxon>
    </lineage>
</organism>
<accession>K9VTR0</accession>
<geneLocation type="plasmid" evidence="1 2">
    <name>pOSC7112.01</name>
</geneLocation>